<protein>
    <submittedName>
        <fullName evidence="2">Glycosyltransferase family 25 protein</fullName>
    </submittedName>
</protein>
<sequence length="250" mass="28422">MGGGTDIVVLSMANAADRRDQFAGRASAATVPWRFFDAHTALDPDLIHDPDRLAVTHGRTLRPGELGCYSSHYAIWRDLLASDARQYIVLEDDIIADWQKLARIAEHDFAADGYHYVRLYQKQPSRQAIERKAYPSRGFTLVRALGKVWGTQGYVVTRTGAAALMRACRHVERPIDDQMDRFWEHGIPTLSLHPFPIIETDAASSIGDERFEPRPAATPARKAFMKADYARRRRVLARFYLRRAAKRLFP</sequence>
<dbReference type="EMBL" id="CP135076">
    <property type="protein sequence ID" value="WNO54518.1"/>
    <property type="molecule type" value="Genomic_DNA"/>
</dbReference>
<keyword evidence="3" id="KW-1185">Reference proteome</keyword>
<dbReference type="Proteomes" id="UP001302249">
    <property type="component" value="Chromosome"/>
</dbReference>
<name>A0ABZ0BCE3_9SPHN</name>
<dbReference type="RefSeq" id="WP_313917098.1">
    <property type="nucleotide sequence ID" value="NZ_CP135076.1"/>
</dbReference>
<dbReference type="Pfam" id="PF01755">
    <property type="entry name" value="Glyco_transf_25"/>
    <property type="match status" value="1"/>
</dbReference>
<organism evidence="2 3">
    <name type="scientific">Stakelama saccharophila</name>
    <dbReference type="NCBI Taxonomy" id="3075605"/>
    <lineage>
        <taxon>Bacteria</taxon>
        <taxon>Pseudomonadati</taxon>
        <taxon>Pseudomonadota</taxon>
        <taxon>Alphaproteobacteria</taxon>
        <taxon>Sphingomonadales</taxon>
        <taxon>Sphingomonadaceae</taxon>
        <taxon>Stakelama</taxon>
    </lineage>
</organism>
<proteinExistence type="predicted"/>
<dbReference type="InterPro" id="IPR002654">
    <property type="entry name" value="Glyco_trans_25"/>
</dbReference>
<gene>
    <name evidence="2" type="ORF">RPR59_04485</name>
</gene>
<reference evidence="2 3" key="1">
    <citation type="submission" date="2023-09" db="EMBL/GenBank/DDBJ databases">
        <authorList>
            <person name="Rey-Velasco X."/>
        </authorList>
    </citation>
    <scope>NUCLEOTIDE SEQUENCE [LARGE SCALE GENOMIC DNA]</scope>
    <source>
        <strain evidence="2 3">W311</strain>
    </source>
</reference>
<evidence type="ECO:0000313" key="2">
    <source>
        <dbReference type="EMBL" id="WNO54518.1"/>
    </source>
</evidence>
<evidence type="ECO:0000259" key="1">
    <source>
        <dbReference type="Pfam" id="PF01755"/>
    </source>
</evidence>
<feature type="domain" description="Glycosyl transferase family 25" evidence="1">
    <location>
        <begin position="7"/>
        <end position="179"/>
    </location>
</feature>
<dbReference type="CDD" id="cd06532">
    <property type="entry name" value="Glyco_transf_25"/>
    <property type="match status" value="1"/>
</dbReference>
<accession>A0ABZ0BCE3</accession>
<evidence type="ECO:0000313" key="3">
    <source>
        <dbReference type="Proteomes" id="UP001302249"/>
    </source>
</evidence>